<dbReference type="EMBL" id="CP007806">
    <property type="protein sequence ID" value="AIG28109.1"/>
    <property type="molecule type" value="Genomic_DNA"/>
</dbReference>
<dbReference type="AlphaFoldDB" id="A0A075R8C8"/>
<accession>A0A075R8C8</accession>
<dbReference type="KEGG" id="blr:BRLA_c038090"/>
<sequence length="80" mass="9796">MKAEESICMEKRFYVIREIILQYEARLKHMEKMVVQFFSTNQLEAISECVAERERIEKLIKKLQHFVEKWEAYTDMSIDY</sequence>
<gene>
    <name evidence="1" type="ORF">BRLA_c038090</name>
</gene>
<protein>
    <submittedName>
        <fullName evidence="1">Uncharacterized protein</fullName>
    </submittedName>
</protein>
<reference evidence="1 2" key="1">
    <citation type="journal article" date="2011" name="J. Bacteriol.">
        <title>Genome sequence of Brevibacillus laterosporus LMG 15441, a pathogen of invertebrates.</title>
        <authorList>
            <person name="Djukic M."/>
            <person name="Poehlein A."/>
            <person name="Thurmer A."/>
            <person name="Daniel R."/>
        </authorList>
    </citation>
    <scope>NUCLEOTIDE SEQUENCE [LARGE SCALE GENOMIC DNA]</scope>
    <source>
        <strain evidence="1 2">LMG 15441</strain>
    </source>
</reference>
<proteinExistence type="predicted"/>
<organism evidence="1 2">
    <name type="scientific">Brevibacillus laterosporus LMG 15441</name>
    <dbReference type="NCBI Taxonomy" id="1042163"/>
    <lineage>
        <taxon>Bacteria</taxon>
        <taxon>Bacillati</taxon>
        <taxon>Bacillota</taxon>
        <taxon>Bacilli</taxon>
        <taxon>Bacillales</taxon>
        <taxon>Paenibacillaceae</taxon>
        <taxon>Brevibacillus</taxon>
    </lineage>
</organism>
<dbReference type="Proteomes" id="UP000005850">
    <property type="component" value="Chromosome"/>
</dbReference>
<dbReference type="HOGENOM" id="CLU_2421173_0_0_9"/>
<evidence type="ECO:0000313" key="2">
    <source>
        <dbReference type="Proteomes" id="UP000005850"/>
    </source>
</evidence>
<keyword evidence="2" id="KW-1185">Reference proteome</keyword>
<dbReference type="STRING" id="1042163.BRLA_c038090"/>
<name>A0A075R8C8_BRELA</name>
<evidence type="ECO:0000313" key="1">
    <source>
        <dbReference type="EMBL" id="AIG28109.1"/>
    </source>
</evidence>